<evidence type="ECO:0000256" key="1">
    <source>
        <dbReference type="SAM" id="MobiDB-lite"/>
    </source>
</evidence>
<sequence>MRKAKRLPVSEKTGNSPSGVHSHAMFQDTQMSYLSMNGSTATFTGASDKNGKNIRGNLEPQARTSKDSLFHSGREDDFPWCCSLGAESHIPAEEITPNDLKGVSAIHHRSLSYHTNSCSAVYNWNFTSLLNGGTRSCLRSSSKTKKERILPRRRIYPKRFRSQRPLSQTTSC</sequence>
<comment type="caution">
    <text evidence="2">The sequence shown here is derived from an EMBL/GenBank/DDBJ whole genome shotgun (WGS) entry which is preliminary data.</text>
</comment>
<name>A0A4Y2MS42_ARAVE</name>
<protein>
    <submittedName>
        <fullName evidence="2">Uncharacterized protein</fullName>
    </submittedName>
</protein>
<evidence type="ECO:0000313" key="2">
    <source>
        <dbReference type="EMBL" id="GBN29190.1"/>
    </source>
</evidence>
<evidence type="ECO:0000313" key="3">
    <source>
        <dbReference type="Proteomes" id="UP000499080"/>
    </source>
</evidence>
<accession>A0A4Y2MS42</accession>
<organism evidence="2 3">
    <name type="scientific">Araneus ventricosus</name>
    <name type="common">Orbweaver spider</name>
    <name type="synonym">Epeira ventricosa</name>
    <dbReference type="NCBI Taxonomy" id="182803"/>
    <lineage>
        <taxon>Eukaryota</taxon>
        <taxon>Metazoa</taxon>
        <taxon>Ecdysozoa</taxon>
        <taxon>Arthropoda</taxon>
        <taxon>Chelicerata</taxon>
        <taxon>Arachnida</taxon>
        <taxon>Araneae</taxon>
        <taxon>Araneomorphae</taxon>
        <taxon>Entelegynae</taxon>
        <taxon>Araneoidea</taxon>
        <taxon>Araneidae</taxon>
        <taxon>Araneus</taxon>
    </lineage>
</organism>
<feature type="region of interest" description="Disordered" evidence="1">
    <location>
        <begin position="1"/>
        <end position="22"/>
    </location>
</feature>
<proteinExistence type="predicted"/>
<feature type="region of interest" description="Disordered" evidence="1">
    <location>
        <begin position="44"/>
        <end position="64"/>
    </location>
</feature>
<reference evidence="2 3" key="1">
    <citation type="journal article" date="2019" name="Sci. Rep.">
        <title>Orb-weaving spider Araneus ventricosus genome elucidates the spidroin gene catalogue.</title>
        <authorList>
            <person name="Kono N."/>
            <person name="Nakamura H."/>
            <person name="Ohtoshi R."/>
            <person name="Moran D.A.P."/>
            <person name="Shinohara A."/>
            <person name="Yoshida Y."/>
            <person name="Fujiwara M."/>
            <person name="Mori M."/>
            <person name="Tomita M."/>
            <person name="Arakawa K."/>
        </authorList>
    </citation>
    <scope>NUCLEOTIDE SEQUENCE [LARGE SCALE GENOMIC DNA]</scope>
</reference>
<keyword evidence="3" id="KW-1185">Reference proteome</keyword>
<dbReference type="EMBL" id="BGPR01007747">
    <property type="protein sequence ID" value="GBN29190.1"/>
    <property type="molecule type" value="Genomic_DNA"/>
</dbReference>
<dbReference type="AlphaFoldDB" id="A0A4Y2MS42"/>
<dbReference type="Proteomes" id="UP000499080">
    <property type="component" value="Unassembled WGS sequence"/>
</dbReference>
<gene>
    <name evidence="2" type="ORF">AVEN_113969_1</name>
</gene>